<protein>
    <submittedName>
        <fullName evidence="1">Uncharacterized protein</fullName>
    </submittedName>
</protein>
<sequence length="331" mass="39466">ILSELNFNEKNIHYLINNINNELINDQIKQIINNIFWKIKEDNIKLDENLLEYLLKNYSWLLPSIGHHKPLLVMNYINNKNDTFIEYFKQLKICSLSVEFLNEILINEYFLKSIEELNQQIQYIINKTSNYLLIYHGLDYLIKISKYSNVQIWFSKTIIASNIWKYLLDIFNNPNISSFIQSPSILLTQLITLLTNLSIQSYLTEQHLEQDRPLRDVIHIVTQIDLISTSLPIPTTINNQTIIYDNDYQYYQDDIQQIESTTIQQLNTINNNNNNTNSNFWAKGTDSTHSQWKPDEIIQIQKFHEEHFIYLFDRFYSIFSNKLSEELLYDN</sequence>
<gene>
    <name evidence="1" type="ORF">JBS370_LOCUS36261</name>
</gene>
<evidence type="ECO:0000313" key="2">
    <source>
        <dbReference type="Proteomes" id="UP000663836"/>
    </source>
</evidence>
<name>A0A820B9Y5_9BILA</name>
<organism evidence="1 2">
    <name type="scientific">Rotaria sordida</name>
    <dbReference type="NCBI Taxonomy" id="392033"/>
    <lineage>
        <taxon>Eukaryota</taxon>
        <taxon>Metazoa</taxon>
        <taxon>Spiralia</taxon>
        <taxon>Gnathifera</taxon>
        <taxon>Rotifera</taxon>
        <taxon>Eurotatoria</taxon>
        <taxon>Bdelloidea</taxon>
        <taxon>Philodinida</taxon>
        <taxon>Philodinidae</taxon>
        <taxon>Rotaria</taxon>
    </lineage>
</organism>
<feature type="non-terminal residue" evidence="1">
    <location>
        <position position="1"/>
    </location>
</feature>
<feature type="non-terminal residue" evidence="1">
    <location>
        <position position="331"/>
    </location>
</feature>
<evidence type="ECO:0000313" key="1">
    <source>
        <dbReference type="EMBL" id="CAF4195743.1"/>
    </source>
</evidence>
<dbReference type="EMBL" id="CAJOBD010013992">
    <property type="protein sequence ID" value="CAF4195743.1"/>
    <property type="molecule type" value="Genomic_DNA"/>
</dbReference>
<accession>A0A820B9Y5</accession>
<proteinExistence type="predicted"/>
<dbReference type="Proteomes" id="UP000663836">
    <property type="component" value="Unassembled WGS sequence"/>
</dbReference>
<comment type="caution">
    <text evidence="1">The sequence shown here is derived from an EMBL/GenBank/DDBJ whole genome shotgun (WGS) entry which is preliminary data.</text>
</comment>
<reference evidence="1" key="1">
    <citation type="submission" date="2021-02" db="EMBL/GenBank/DDBJ databases">
        <authorList>
            <person name="Nowell W R."/>
        </authorList>
    </citation>
    <scope>NUCLEOTIDE SEQUENCE</scope>
</reference>
<dbReference type="AlphaFoldDB" id="A0A820B9Y5"/>